<name>A0A3P7IBX6_STRVU</name>
<gene>
    <name evidence="1" type="ORF">SVUK_LOCUS5368</name>
</gene>
<proteinExistence type="predicted"/>
<reference evidence="1 2" key="1">
    <citation type="submission" date="2018-11" db="EMBL/GenBank/DDBJ databases">
        <authorList>
            <consortium name="Pathogen Informatics"/>
        </authorList>
    </citation>
    <scope>NUCLEOTIDE SEQUENCE [LARGE SCALE GENOMIC DNA]</scope>
</reference>
<sequence length="78" mass="9261">MQLVRVGYQLYFQLYSFDDIYAGIIAYLLRIPPKHNEAFVFWSRFVDPEEWRSGKVLAAHGYPHNRLLEEYPMVHAGE</sequence>
<accession>A0A3P7IBX6</accession>
<dbReference type="Proteomes" id="UP000270094">
    <property type="component" value="Unassembled WGS sequence"/>
</dbReference>
<evidence type="ECO:0008006" key="3">
    <source>
        <dbReference type="Google" id="ProtNLM"/>
    </source>
</evidence>
<dbReference type="OrthoDB" id="5957813at2759"/>
<protein>
    <recommendedName>
        <fullName evidence="3">Hexosyltransferase</fullName>
    </recommendedName>
</protein>
<dbReference type="EMBL" id="UYYB01015797">
    <property type="protein sequence ID" value="VDM70370.1"/>
    <property type="molecule type" value="Genomic_DNA"/>
</dbReference>
<dbReference type="AlphaFoldDB" id="A0A3P7IBX6"/>
<evidence type="ECO:0000313" key="1">
    <source>
        <dbReference type="EMBL" id="VDM70370.1"/>
    </source>
</evidence>
<keyword evidence="2" id="KW-1185">Reference proteome</keyword>
<organism evidence="1 2">
    <name type="scientific">Strongylus vulgaris</name>
    <name type="common">Blood worm</name>
    <dbReference type="NCBI Taxonomy" id="40348"/>
    <lineage>
        <taxon>Eukaryota</taxon>
        <taxon>Metazoa</taxon>
        <taxon>Ecdysozoa</taxon>
        <taxon>Nematoda</taxon>
        <taxon>Chromadorea</taxon>
        <taxon>Rhabditida</taxon>
        <taxon>Rhabditina</taxon>
        <taxon>Rhabditomorpha</taxon>
        <taxon>Strongyloidea</taxon>
        <taxon>Strongylidae</taxon>
        <taxon>Strongylus</taxon>
    </lineage>
</organism>
<evidence type="ECO:0000313" key="2">
    <source>
        <dbReference type="Proteomes" id="UP000270094"/>
    </source>
</evidence>